<dbReference type="SUPFAM" id="SSF46689">
    <property type="entry name" value="Homeodomain-like"/>
    <property type="match status" value="1"/>
</dbReference>
<dbReference type="GO" id="GO:0097367">
    <property type="term" value="F:carbohydrate derivative binding"/>
    <property type="evidence" value="ECO:0007669"/>
    <property type="project" value="InterPro"/>
</dbReference>
<dbReference type="InterPro" id="IPR035472">
    <property type="entry name" value="RpiR-like_SIS"/>
</dbReference>
<evidence type="ECO:0000313" key="6">
    <source>
        <dbReference type="EMBL" id="KQK31897.1"/>
    </source>
</evidence>
<feature type="domain" description="HTH rpiR-type" evidence="4">
    <location>
        <begin position="24"/>
        <end position="100"/>
    </location>
</feature>
<dbReference type="GO" id="GO:0003677">
    <property type="term" value="F:DNA binding"/>
    <property type="evidence" value="ECO:0007669"/>
    <property type="project" value="UniProtKB-KW"/>
</dbReference>
<dbReference type="PROSITE" id="PS51464">
    <property type="entry name" value="SIS"/>
    <property type="match status" value="1"/>
</dbReference>
<dbReference type="InterPro" id="IPR036388">
    <property type="entry name" value="WH-like_DNA-bd_sf"/>
</dbReference>
<evidence type="ECO:0000259" key="5">
    <source>
        <dbReference type="PROSITE" id="PS51464"/>
    </source>
</evidence>
<dbReference type="PANTHER" id="PTHR30514:SF1">
    <property type="entry name" value="HTH-TYPE TRANSCRIPTIONAL REGULATOR HEXR-RELATED"/>
    <property type="match status" value="1"/>
</dbReference>
<dbReference type="PANTHER" id="PTHR30514">
    <property type="entry name" value="GLUCOKINASE"/>
    <property type="match status" value="1"/>
</dbReference>
<keyword evidence="1" id="KW-0805">Transcription regulation</keyword>
<dbReference type="STRING" id="53254.SAMN05660750_01064"/>
<accession>A0A0Q3M7X5</accession>
<dbReference type="Gene3D" id="1.10.10.10">
    <property type="entry name" value="Winged helix-like DNA-binding domain superfamily/Winged helix DNA-binding domain"/>
    <property type="match status" value="1"/>
</dbReference>
<dbReference type="InterPro" id="IPR009057">
    <property type="entry name" value="Homeodomain-like_sf"/>
</dbReference>
<evidence type="ECO:0000256" key="1">
    <source>
        <dbReference type="ARBA" id="ARBA00023015"/>
    </source>
</evidence>
<dbReference type="Gene3D" id="3.40.50.10490">
    <property type="entry name" value="Glucose-6-phosphate isomerase like protein, domain 1"/>
    <property type="match status" value="1"/>
</dbReference>
<dbReference type="CDD" id="cd05013">
    <property type="entry name" value="SIS_RpiR"/>
    <property type="match status" value="1"/>
</dbReference>
<reference evidence="7 9" key="2">
    <citation type="submission" date="2017-02" db="EMBL/GenBank/DDBJ databases">
        <authorList>
            <person name="Peterson S.W."/>
        </authorList>
    </citation>
    <scope>NUCLEOTIDE SEQUENCE [LARGE SCALE GENOMIC DNA]</scope>
    <source>
        <strain evidence="7 9">DSM 9653</strain>
    </source>
</reference>
<evidence type="ECO:0000256" key="2">
    <source>
        <dbReference type="ARBA" id="ARBA00023125"/>
    </source>
</evidence>
<dbReference type="SUPFAM" id="SSF53697">
    <property type="entry name" value="SIS domain"/>
    <property type="match status" value="1"/>
</dbReference>
<evidence type="ECO:0000313" key="8">
    <source>
        <dbReference type="Proteomes" id="UP000051562"/>
    </source>
</evidence>
<dbReference type="PROSITE" id="PS51071">
    <property type="entry name" value="HTH_RPIR"/>
    <property type="match status" value="1"/>
</dbReference>
<dbReference type="InterPro" id="IPR001347">
    <property type="entry name" value="SIS_dom"/>
</dbReference>
<dbReference type="AlphaFoldDB" id="A0A0Q3M7X5"/>
<dbReference type="InterPro" id="IPR047640">
    <property type="entry name" value="RpiR-like"/>
</dbReference>
<dbReference type="Proteomes" id="UP000051562">
    <property type="component" value="Unassembled WGS sequence"/>
</dbReference>
<dbReference type="Pfam" id="PF01418">
    <property type="entry name" value="HTH_6"/>
    <property type="match status" value="1"/>
</dbReference>
<dbReference type="Proteomes" id="UP000190130">
    <property type="component" value="Unassembled WGS sequence"/>
</dbReference>
<keyword evidence="2" id="KW-0238">DNA-binding</keyword>
<name>A0A0Q3M7X5_9HYPH</name>
<gene>
    <name evidence="6" type="ORF">ARD30_08545</name>
    <name evidence="7" type="ORF">SAMN05660750_01064</name>
</gene>
<feature type="domain" description="SIS" evidence="5">
    <location>
        <begin position="144"/>
        <end position="284"/>
    </location>
</feature>
<dbReference type="InterPro" id="IPR046348">
    <property type="entry name" value="SIS_dom_sf"/>
</dbReference>
<evidence type="ECO:0000313" key="7">
    <source>
        <dbReference type="EMBL" id="SKB51165.1"/>
    </source>
</evidence>
<evidence type="ECO:0000259" key="4">
    <source>
        <dbReference type="PROSITE" id="PS51071"/>
    </source>
</evidence>
<dbReference type="Pfam" id="PF01380">
    <property type="entry name" value="SIS"/>
    <property type="match status" value="1"/>
</dbReference>
<organism evidence="6 8">
    <name type="scientific">Bosea thiooxidans</name>
    <dbReference type="NCBI Taxonomy" id="53254"/>
    <lineage>
        <taxon>Bacteria</taxon>
        <taxon>Pseudomonadati</taxon>
        <taxon>Pseudomonadota</taxon>
        <taxon>Alphaproteobacteria</taxon>
        <taxon>Hyphomicrobiales</taxon>
        <taxon>Boseaceae</taxon>
        <taxon>Bosea</taxon>
    </lineage>
</organism>
<dbReference type="GO" id="GO:1901135">
    <property type="term" value="P:carbohydrate derivative metabolic process"/>
    <property type="evidence" value="ECO:0007669"/>
    <property type="project" value="InterPro"/>
</dbReference>
<dbReference type="GO" id="GO:0003700">
    <property type="term" value="F:DNA-binding transcription factor activity"/>
    <property type="evidence" value="ECO:0007669"/>
    <property type="project" value="InterPro"/>
</dbReference>
<keyword evidence="8" id="KW-1185">Reference proteome</keyword>
<dbReference type="EMBL" id="LMAR01000010">
    <property type="protein sequence ID" value="KQK31897.1"/>
    <property type="molecule type" value="Genomic_DNA"/>
</dbReference>
<dbReference type="EMBL" id="FUYX01000002">
    <property type="protein sequence ID" value="SKB51165.1"/>
    <property type="molecule type" value="Genomic_DNA"/>
</dbReference>
<dbReference type="RefSeq" id="WP_055726743.1">
    <property type="nucleotide sequence ID" value="NZ_FUYX01000002.1"/>
</dbReference>
<reference evidence="6 8" key="1">
    <citation type="submission" date="2015-10" db="EMBL/GenBank/DDBJ databases">
        <title>Draft genome of Bosea thiooxidans.</title>
        <authorList>
            <person name="Wang X."/>
        </authorList>
    </citation>
    <scope>NUCLEOTIDE SEQUENCE [LARGE SCALE GENOMIC DNA]</scope>
    <source>
        <strain evidence="6 8">CGMCC 9174</strain>
    </source>
</reference>
<protein>
    <submittedName>
        <fullName evidence="7">Transcriptional regulator, RpiR family</fullName>
    </submittedName>
</protein>
<keyword evidence="3" id="KW-0804">Transcription</keyword>
<dbReference type="InterPro" id="IPR000281">
    <property type="entry name" value="HTH_RpiR"/>
</dbReference>
<proteinExistence type="predicted"/>
<evidence type="ECO:0000256" key="3">
    <source>
        <dbReference type="ARBA" id="ARBA00023163"/>
    </source>
</evidence>
<sequence length="328" mass="34840">MTSGFEPSDATGRPAGLEDSVGASDVLSAIRSGLDGMSESQRRVGQLFLGDPEWAVKANVEEIATRAGVSAPTIVRFARAIGCEGLKDLKLKLAGALALGAPFLHRSVHVGETAAEVVRNVTGSMTTVLADWQRRLDPGELDRAAAAINRARRIDCLGTGATSHFLAQDLQARLFRLGLTANAFSDAHFQLVAAATLTSADVLVSISFVGRMPTLLRAVEVGRARGATVIALTQARTPLAELAHVVLPMDVPRDATMLVGTDAYVVQLIAIEVLMILVGLRQGTSLIGRMNDLHHVLRTYGIDREDPSVLHAGWRQMLASDLGLPETG</sequence>
<evidence type="ECO:0000313" key="9">
    <source>
        <dbReference type="Proteomes" id="UP000190130"/>
    </source>
</evidence>